<dbReference type="RefSeq" id="WP_168004201.1">
    <property type="nucleotide sequence ID" value="NZ_JAATEO010000069.1"/>
</dbReference>
<dbReference type="EMBL" id="JAATEO010000069">
    <property type="protein sequence ID" value="NJP35897.1"/>
    <property type="molecule type" value="Genomic_DNA"/>
</dbReference>
<gene>
    <name evidence="1" type="ORF">HCJ94_29085</name>
</gene>
<protein>
    <submittedName>
        <fullName evidence="1">Uncharacterized protein</fullName>
    </submittedName>
</protein>
<organism evidence="1 2">
    <name type="scientific">Micromonospora thermarum</name>
    <dbReference type="NCBI Taxonomy" id="2720024"/>
    <lineage>
        <taxon>Bacteria</taxon>
        <taxon>Bacillati</taxon>
        <taxon>Actinomycetota</taxon>
        <taxon>Actinomycetes</taxon>
        <taxon>Micromonosporales</taxon>
        <taxon>Micromonosporaceae</taxon>
        <taxon>Micromonospora</taxon>
    </lineage>
</organism>
<comment type="caution">
    <text evidence="1">The sequence shown here is derived from an EMBL/GenBank/DDBJ whole genome shotgun (WGS) entry which is preliminary data.</text>
</comment>
<keyword evidence="2" id="KW-1185">Reference proteome</keyword>
<proteinExistence type="predicted"/>
<sequence>MLQDGCLQVGDAPIKEPGVGAGGLQPFLQHPVLCGEFAGALAQGGIRGCEARDGMAGLVGFQVTDATQQVRDCVSLWAATASAATSPNGWSPTVKRC</sequence>
<accession>A0ABX0ZDF9</accession>
<evidence type="ECO:0000313" key="2">
    <source>
        <dbReference type="Proteomes" id="UP000783871"/>
    </source>
</evidence>
<dbReference type="Proteomes" id="UP000783871">
    <property type="component" value="Unassembled WGS sequence"/>
</dbReference>
<evidence type="ECO:0000313" key="1">
    <source>
        <dbReference type="EMBL" id="NJP35897.1"/>
    </source>
</evidence>
<name>A0ABX0ZDF9_9ACTN</name>
<reference evidence="1 2" key="1">
    <citation type="submission" date="2020-03" db="EMBL/GenBank/DDBJ databases">
        <title>WGS of actinomycetes isolated from Thailand.</title>
        <authorList>
            <person name="Thawai C."/>
        </authorList>
    </citation>
    <scope>NUCLEOTIDE SEQUENCE [LARGE SCALE GENOMIC DNA]</scope>
    <source>
        <strain evidence="1 2">HSS6-12</strain>
    </source>
</reference>